<dbReference type="InterPro" id="IPR036116">
    <property type="entry name" value="FN3_sf"/>
</dbReference>
<evidence type="ECO:0000256" key="4">
    <source>
        <dbReference type="ARBA" id="ARBA00022692"/>
    </source>
</evidence>
<feature type="non-terminal residue" evidence="18">
    <location>
        <position position="1"/>
    </location>
</feature>
<dbReference type="AlphaFoldDB" id="A0A7K6HMP8"/>
<evidence type="ECO:0000256" key="8">
    <source>
        <dbReference type="ARBA" id="ARBA00022989"/>
    </source>
</evidence>
<evidence type="ECO:0000256" key="15">
    <source>
        <dbReference type="SAM" id="Phobius"/>
    </source>
</evidence>
<proteinExistence type="predicted"/>
<keyword evidence="10" id="KW-1015">Disulfide bond</keyword>
<evidence type="ECO:0000259" key="17">
    <source>
        <dbReference type="PROSITE" id="PS50853"/>
    </source>
</evidence>
<dbReference type="SMART" id="SM00409">
    <property type="entry name" value="IG"/>
    <property type="match status" value="5"/>
</dbReference>
<dbReference type="InterPro" id="IPR007110">
    <property type="entry name" value="Ig-like_dom"/>
</dbReference>
<keyword evidence="6" id="KW-0677">Repeat</keyword>
<dbReference type="CDD" id="cd00063">
    <property type="entry name" value="FN3"/>
    <property type="match status" value="2"/>
</dbReference>
<dbReference type="FunFam" id="2.60.40.10:FF:000159">
    <property type="entry name" value="neural cell adhesion molecule 1 isoform X2"/>
    <property type="match status" value="1"/>
</dbReference>
<dbReference type="FunFam" id="2.60.40.10:FF:000221">
    <property type="entry name" value="neural cell adhesion molecule 1 isoform X2"/>
    <property type="match status" value="1"/>
</dbReference>
<dbReference type="PANTHER" id="PTHR12231:SF239">
    <property type="entry name" value="NEURAL CELL ADHESION MOLECULE 1"/>
    <property type="match status" value="1"/>
</dbReference>
<evidence type="ECO:0000313" key="18">
    <source>
        <dbReference type="EMBL" id="NWV76980.1"/>
    </source>
</evidence>
<feature type="compositionally biased region" description="Basic and acidic residues" evidence="14">
    <location>
        <begin position="963"/>
        <end position="981"/>
    </location>
</feature>
<name>A0A7K6HMP8_9PASS</name>
<dbReference type="InterPro" id="IPR003599">
    <property type="entry name" value="Ig_sub"/>
</dbReference>
<dbReference type="EMBL" id="VZRN01002069">
    <property type="protein sequence ID" value="NWV76980.1"/>
    <property type="molecule type" value="Genomic_DNA"/>
</dbReference>
<accession>A0A7K6HMP8</accession>
<dbReference type="FunFam" id="2.60.40.10:FF:000137">
    <property type="entry name" value="neural cell adhesion molecule 1 isoform X2"/>
    <property type="match status" value="1"/>
</dbReference>
<dbReference type="InterPro" id="IPR036179">
    <property type="entry name" value="Ig-like_dom_sf"/>
</dbReference>
<dbReference type="GO" id="GO:0043005">
    <property type="term" value="C:neuron projection"/>
    <property type="evidence" value="ECO:0007669"/>
    <property type="project" value="TreeGrafter"/>
</dbReference>
<evidence type="ECO:0000259" key="16">
    <source>
        <dbReference type="PROSITE" id="PS50835"/>
    </source>
</evidence>
<dbReference type="InterPro" id="IPR013098">
    <property type="entry name" value="Ig_I-set"/>
</dbReference>
<evidence type="ECO:0000256" key="3">
    <source>
        <dbReference type="ARBA" id="ARBA00022475"/>
    </source>
</evidence>
<dbReference type="PROSITE" id="PS50853">
    <property type="entry name" value="FN3"/>
    <property type="match status" value="2"/>
</dbReference>
<keyword evidence="9 15" id="KW-0472">Membrane</keyword>
<dbReference type="SMART" id="SM00060">
    <property type="entry name" value="FN3"/>
    <property type="match status" value="2"/>
</dbReference>
<comment type="function">
    <text evidence="1">This protein is a cell adhesion molecule involved in neuron-neuron adhesion, neurite fasciculation, outgrowth of neurites, etc.</text>
</comment>
<feature type="domain" description="Ig-like" evidence="16">
    <location>
        <begin position="3"/>
        <end position="94"/>
    </location>
</feature>
<keyword evidence="3" id="KW-1003">Cell membrane</keyword>
<feature type="domain" description="Fibronectin type-III" evidence="17">
    <location>
        <begin position="482"/>
        <end position="581"/>
    </location>
</feature>
<dbReference type="PROSITE" id="PS50835">
    <property type="entry name" value="IG_LIKE"/>
    <property type="match status" value="5"/>
</dbReference>
<feature type="non-terminal residue" evidence="18">
    <location>
        <position position="1018"/>
    </location>
</feature>
<evidence type="ECO:0000256" key="7">
    <source>
        <dbReference type="ARBA" id="ARBA00022889"/>
    </source>
</evidence>
<dbReference type="Gene3D" id="2.60.40.10">
    <property type="entry name" value="Immunoglobulins"/>
    <property type="match status" value="7"/>
</dbReference>
<evidence type="ECO:0000256" key="9">
    <source>
        <dbReference type="ARBA" id="ARBA00023136"/>
    </source>
</evidence>
<dbReference type="FunFam" id="2.60.40.10:FF:000086">
    <property type="entry name" value="Neural cell adhesion molecule 1"/>
    <property type="match status" value="1"/>
</dbReference>
<dbReference type="Pfam" id="PF07679">
    <property type="entry name" value="I-set"/>
    <property type="match status" value="3"/>
</dbReference>
<dbReference type="InterPro" id="IPR013783">
    <property type="entry name" value="Ig-like_fold"/>
</dbReference>
<evidence type="ECO:0000256" key="11">
    <source>
        <dbReference type="ARBA" id="ARBA00023180"/>
    </source>
</evidence>
<evidence type="ECO:0000256" key="5">
    <source>
        <dbReference type="ARBA" id="ARBA00022729"/>
    </source>
</evidence>
<reference evidence="18 19" key="1">
    <citation type="submission" date="2019-09" db="EMBL/GenBank/DDBJ databases">
        <title>Bird 10,000 Genomes (B10K) Project - Family phase.</title>
        <authorList>
            <person name="Zhang G."/>
        </authorList>
    </citation>
    <scope>NUCLEOTIDE SEQUENCE [LARGE SCALE GENOMIC DNA]</scope>
    <source>
        <strain evidence="18">B10K-DU-029-49</strain>
        <tissue evidence="18">Liver</tissue>
    </source>
</reference>
<dbReference type="FunFam" id="2.60.40.10:FF:000151">
    <property type="entry name" value="neural cell adhesion molecule 1 isoform X1"/>
    <property type="match status" value="1"/>
</dbReference>
<dbReference type="Pfam" id="PF13927">
    <property type="entry name" value="Ig_3"/>
    <property type="match status" value="2"/>
</dbReference>
<comment type="subcellular location">
    <subcellularLocation>
        <location evidence="2">Cell membrane</location>
        <topology evidence="2">Single-pass membrane protein</topology>
    </subcellularLocation>
</comment>
<dbReference type="GO" id="GO:0007155">
    <property type="term" value="P:cell adhesion"/>
    <property type="evidence" value="ECO:0007669"/>
    <property type="project" value="UniProtKB-KW"/>
</dbReference>
<feature type="domain" description="Ig-like" evidence="16">
    <location>
        <begin position="291"/>
        <end position="386"/>
    </location>
</feature>
<feature type="compositionally biased region" description="Basic and acidic residues" evidence="14">
    <location>
        <begin position="741"/>
        <end position="782"/>
    </location>
</feature>
<comment type="caution">
    <text evidence="18">The sequence shown here is derived from an EMBL/GenBank/DDBJ whole genome shotgun (WGS) entry which is preliminary data.</text>
</comment>
<feature type="domain" description="Ig-like" evidence="16">
    <location>
        <begin position="195"/>
        <end position="284"/>
    </location>
</feature>
<dbReference type="SUPFAM" id="SSF48726">
    <property type="entry name" value="Immunoglobulin"/>
    <property type="match status" value="5"/>
</dbReference>
<dbReference type="SUPFAM" id="SSF49265">
    <property type="entry name" value="Fibronectin type III"/>
    <property type="match status" value="1"/>
</dbReference>
<dbReference type="Proteomes" id="UP000521322">
    <property type="component" value="Unassembled WGS sequence"/>
</dbReference>
<gene>
    <name evidence="18" type="primary">Ncam1</name>
    <name evidence="18" type="ORF">DASBRO_R06092</name>
</gene>
<feature type="region of interest" description="Disordered" evidence="14">
    <location>
        <begin position="887"/>
        <end position="1018"/>
    </location>
</feature>
<feature type="compositionally biased region" description="Polar residues" evidence="14">
    <location>
        <begin position="861"/>
        <end position="874"/>
    </location>
</feature>
<organism evidence="18 19">
    <name type="scientific">Dasyornis broadbenti</name>
    <name type="common">rufous bristle-bird</name>
    <dbReference type="NCBI Taxonomy" id="243059"/>
    <lineage>
        <taxon>Eukaryota</taxon>
        <taxon>Metazoa</taxon>
        <taxon>Chordata</taxon>
        <taxon>Craniata</taxon>
        <taxon>Vertebrata</taxon>
        <taxon>Euteleostomi</taxon>
        <taxon>Archelosauria</taxon>
        <taxon>Archosauria</taxon>
        <taxon>Dinosauria</taxon>
        <taxon>Saurischia</taxon>
        <taxon>Theropoda</taxon>
        <taxon>Coelurosauria</taxon>
        <taxon>Aves</taxon>
        <taxon>Neognathae</taxon>
        <taxon>Neoaves</taxon>
        <taxon>Telluraves</taxon>
        <taxon>Australaves</taxon>
        <taxon>Passeriformes</taxon>
        <taxon>Meliphagoidea</taxon>
        <taxon>Dasyornithidae</taxon>
        <taxon>Dasyornis</taxon>
    </lineage>
</organism>
<dbReference type="InterPro" id="IPR003961">
    <property type="entry name" value="FN3_dom"/>
</dbReference>
<feature type="region of interest" description="Disordered" evidence="14">
    <location>
        <begin position="738"/>
        <end position="793"/>
    </location>
</feature>
<keyword evidence="12" id="KW-0393">Immunoglobulin domain</keyword>
<keyword evidence="11" id="KW-0325">Glycoprotein</keyword>
<feature type="compositionally biased region" description="Low complexity" evidence="14">
    <location>
        <begin position="887"/>
        <end position="898"/>
    </location>
</feature>
<dbReference type="InterPro" id="IPR009138">
    <property type="entry name" value="Neural_cell_adh"/>
</dbReference>
<protein>
    <recommendedName>
        <fullName evidence="13">Neural cell adhesion molecule 1</fullName>
    </recommendedName>
</protein>
<keyword evidence="4 15" id="KW-0812">Transmembrane</keyword>
<evidence type="ECO:0000256" key="14">
    <source>
        <dbReference type="SAM" id="MobiDB-lite"/>
    </source>
</evidence>
<evidence type="ECO:0000256" key="1">
    <source>
        <dbReference type="ARBA" id="ARBA00003000"/>
    </source>
</evidence>
<feature type="region of interest" description="Disordered" evidence="14">
    <location>
        <begin position="824"/>
        <end position="874"/>
    </location>
</feature>
<dbReference type="PRINTS" id="PR01838">
    <property type="entry name" value="NCAMFAMILY"/>
</dbReference>
<dbReference type="InterPro" id="IPR051170">
    <property type="entry name" value="Neural/epithelial_adhesion"/>
</dbReference>
<dbReference type="FunFam" id="2.60.40.10:FF:000173">
    <property type="entry name" value="Neural cell adhesion molecule 1"/>
    <property type="match status" value="1"/>
</dbReference>
<feature type="domain" description="Ig-like" evidence="16">
    <location>
        <begin position="389"/>
        <end position="478"/>
    </location>
</feature>
<dbReference type="PANTHER" id="PTHR12231">
    <property type="entry name" value="CTX-RELATED TYPE I TRANSMEMBRANE PROTEIN"/>
    <property type="match status" value="1"/>
</dbReference>
<evidence type="ECO:0000256" key="13">
    <source>
        <dbReference type="ARBA" id="ARBA00067632"/>
    </source>
</evidence>
<evidence type="ECO:0000256" key="12">
    <source>
        <dbReference type="ARBA" id="ARBA00023319"/>
    </source>
</evidence>
<feature type="compositionally biased region" description="Basic and acidic residues" evidence="14">
    <location>
        <begin position="916"/>
        <end position="928"/>
    </location>
</feature>
<evidence type="ECO:0000256" key="6">
    <source>
        <dbReference type="ARBA" id="ARBA00022737"/>
    </source>
</evidence>
<dbReference type="InterPro" id="IPR003598">
    <property type="entry name" value="Ig_sub2"/>
</dbReference>
<dbReference type="GO" id="GO:0005886">
    <property type="term" value="C:plasma membrane"/>
    <property type="evidence" value="ECO:0007669"/>
    <property type="project" value="UniProtKB-SubCell"/>
</dbReference>
<dbReference type="FunFam" id="2.60.40.10:FF:000149">
    <property type="entry name" value="neural cell adhesion molecule 1 isoform X2"/>
    <property type="match status" value="1"/>
</dbReference>
<evidence type="ECO:0000256" key="10">
    <source>
        <dbReference type="ARBA" id="ARBA00023157"/>
    </source>
</evidence>
<feature type="compositionally biased region" description="Low complexity" evidence="14">
    <location>
        <begin position="829"/>
        <end position="855"/>
    </location>
</feature>
<feature type="compositionally biased region" description="Low complexity" evidence="14">
    <location>
        <begin position="1004"/>
        <end position="1018"/>
    </location>
</feature>
<dbReference type="SMART" id="SM00408">
    <property type="entry name" value="IGc2"/>
    <property type="match status" value="5"/>
</dbReference>
<feature type="domain" description="Ig-like" evidence="16">
    <location>
        <begin position="99"/>
        <end position="172"/>
    </location>
</feature>
<sequence>ASLQVDIVPSQGEISVGESKFFLCQVAGEAKFKDISWFSPNGERLTPNQQRISVVRNDDFSSTLTIYNANIDDAGIYKCVVSSQEEGDSEATVNVKIFQKLMFKNAPTPQEFKEGDDAVIVCDVVSSLPPTIIWKHKGRDVILKKDVRFIVLSNNYLQIRGIKKTDEGTYRCEGRILARGEINFKDIQVIVNVPPSVRARQSTMNATANLSQSVTLACDADGFPEPTVTWTKDGEPVEEVEDEDKYSFNYDGSELVIHKVDKSDEAEYICIAENKAGEADATIHLKVFAKPKITYVENKTAMELEDQITLTCEASGDPIPSITWRTSTRNISNEEKTLDGRIVVRSHARVSSLTLKEIQYTDAGEYVCTASNTIGQDSQAMYLEVQYAPKLQGPVAVYTWEGNQVNITCEVFAFPSAVISWFRDGQLLPSSNYSNIKIYNTPSASYLEVTPDSENDFGNYNCTAVNRIGQESSEFILVQADTPSSPSIGRVEPYSSSAQVEFEEPEATGGVPILKYKAEWRALGEGEWRSRFYEAKEANVEGLVTITGLKPETTYTVRLSAVNGKGVGELSLPAEFKTQPVREPSAPKLEGHIGEDGNSIKANVIKQDDGGSPIRHYLIKYKAKHSSEWKPEIRLPSGSDHVMLKSLDWNADYEVYVIAENQQGKSKPAHYAFRTSAQPTVIPASTSPTSGLGTAAIIGILVVVFVALLVAVDVTCYFLNKCGLLMCIAVNLCGKSGPGAKGKDMEEGKAAFSKDESKEPIVEVRTEEERTPNHDGGKHTEPNETTPLTEPEHPADTAATVEDMLPSVTTGTTNSDTITETFATAQNSPTATPAKGVAAAASASSPPSSTPKVAPLVDLSDTPSSAPATNNLSSSVLPGQAVLSPSAGAADAAKAGPKPAAPSPANLTSPPAPSEPKQEVSKSPEKEPVQPSTAKSPAEAPKNPSNVKSEAASGSAANPSQNEDFKMDEGTFKPPDIDLAKDVFAALGTATPPPAASGAGGQGPEAAAAAADGSAPAA</sequence>
<keyword evidence="19" id="KW-1185">Reference proteome</keyword>
<dbReference type="CDD" id="cd05865">
    <property type="entry name" value="IgI_1_NCAM-1"/>
    <property type="match status" value="1"/>
</dbReference>
<feature type="transmembrane region" description="Helical" evidence="15">
    <location>
        <begin position="695"/>
        <end position="719"/>
    </location>
</feature>
<dbReference type="Pfam" id="PF00041">
    <property type="entry name" value="fn3"/>
    <property type="match status" value="2"/>
</dbReference>
<dbReference type="CDD" id="cd05869">
    <property type="entry name" value="IgI_NCAM-1"/>
    <property type="match status" value="1"/>
</dbReference>
<keyword evidence="5" id="KW-0732">Signal</keyword>
<evidence type="ECO:0000313" key="19">
    <source>
        <dbReference type="Proteomes" id="UP000521322"/>
    </source>
</evidence>
<evidence type="ECO:0000256" key="2">
    <source>
        <dbReference type="ARBA" id="ARBA00004162"/>
    </source>
</evidence>
<feature type="domain" description="Fibronectin type-III" evidence="17">
    <location>
        <begin position="583"/>
        <end position="679"/>
    </location>
</feature>
<keyword evidence="8 15" id="KW-1133">Transmembrane helix</keyword>
<dbReference type="CDD" id="cd00096">
    <property type="entry name" value="Ig"/>
    <property type="match status" value="2"/>
</dbReference>
<keyword evidence="7" id="KW-0130">Cell adhesion</keyword>